<evidence type="ECO:0000313" key="1">
    <source>
        <dbReference type="EMBL" id="VAW81576.1"/>
    </source>
</evidence>
<reference evidence="1" key="1">
    <citation type="submission" date="2018-06" db="EMBL/GenBank/DDBJ databases">
        <authorList>
            <person name="Zhirakovskaya E."/>
        </authorList>
    </citation>
    <scope>NUCLEOTIDE SEQUENCE</scope>
</reference>
<proteinExistence type="predicted"/>
<protein>
    <submittedName>
        <fullName evidence="1">Uncharacterized protein</fullName>
    </submittedName>
</protein>
<sequence>RVYGDSSPEPGHYCTPLSVNEQILEQLTITLDQVAKAQQAIKNKGGGAATDIALGRAANALMLASTHGGAARTRRLIGAALTAKGSEDYQQLLGWFPLLNTALLTLPDDPEVRSAGTELGLAEDILQGDSKGNALKHLHMAAHYLGCDELDIPLEQANNALTSLFVKIAQGHTAKPSAFDKVLTLLRTAMNAMFERYKAIPN</sequence>
<organism evidence="1">
    <name type="scientific">hydrothermal vent metagenome</name>
    <dbReference type="NCBI Taxonomy" id="652676"/>
    <lineage>
        <taxon>unclassified sequences</taxon>
        <taxon>metagenomes</taxon>
        <taxon>ecological metagenomes</taxon>
    </lineage>
</organism>
<dbReference type="EMBL" id="UOFK01000266">
    <property type="protein sequence ID" value="VAW81576.1"/>
    <property type="molecule type" value="Genomic_DNA"/>
</dbReference>
<dbReference type="AlphaFoldDB" id="A0A3B0ZLR4"/>
<name>A0A3B0ZLR4_9ZZZZ</name>
<feature type="non-terminal residue" evidence="1">
    <location>
        <position position="1"/>
    </location>
</feature>
<gene>
    <name evidence="1" type="ORF">MNBD_GAMMA13-388</name>
</gene>
<accession>A0A3B0ZLR4</accession>